<evidence type="ECO:0000313" key="3">
    <source>
        <dbReference type="Proteomes" id="UP000699042"/>
    </source>
</evidence>
<reference evidence="2" key="1">
    <citation type="submission" date="2021-05" db="EMBL/GenBank/DDBJ databases">
        <title>Comparative genomics of three Colletotrichum scovillei strains and genetic complementation revealed genes involved fungal growth and virulence on chili pepper.</title>
        <authorList>
            <person name="Hsieh D.-K."/>
            <person name="Chuang S.-C."/>
            <person name="Chen C.-Y."/>
            <person name="Chao Y.-T."/>
            <person name="Lu M.-Y.J."/>
            <person name="Lee M.-H."/>
            <person name="Shih M.-C."/>
        </authorList>
    </citation>
    <scope>NUCLEOTIDE SEQUENCE</scope>
    <source>
        <strain evidence="2">Coll-153</strain>
    </source>
</reference>
<sequence length="92" mass="10978">MQLDDSQGIKRDPEHELATRKHWETFFSGAYPDTWLRYQDEAQHGVIGAQTDTIDTRYEAWMKCTEDFEEWERREKENKEKAVQPPTSVTRT</sequence>
<evidence type="ECO:0000256" key="1">
    <source>
        <dbReference type="SAM" id="MobiDB-lite"/>
    </source>
</evidence>
<keyword evidence="3" id="KW-1185">Reference proteome</keyword>
<gene>
    <name evidence="2" type="ORF">JMJ77_013650</name>
</gene>
<protein>
    <submittedName>
        <fullName evidence="2">Uncharacterized protein</fullName>
    </submittedName>
</protein>
<dbReference type="Proteomes" id="UP000699042">
    <property type="component" value="Unassembled WGS sequence"/>
</dbReference>
<organism evidence="2 3">
    <name type="scientific">Colletotrichum scovillei</name>
    <dbReference type="NCBI Taxonomy" id="1209932"/>
    <lineage>
        <taxon>Eukaryota</taxon>
        <taxon>Fungi</taxon>
        <taxon>Dikarya</taxon>
        <taxon>Ascomycota</taxon>
        <taxon>Pezizomycotina</taxon>
        <taxon>Sordariomycetes</taxon>
        <taxon>Hypocreomycetidae</taxon>
        <taxon>Glomerellales</taxon>
        <taxon>Glomerellaceae</taxon>
        <taxon>Colletotrichum</taxon>
        <taxon>Colletotrichum acutatum species complex</taxon>
    </lineage>
</organism>
<dbReference type="EMBL" id="JAESDN010000021">
    <property type="protein sequence ID" value="KAG7040653.1"/>
    <property type="molecule type" value="Genomic_DNA"/>
</dbReference>
<proteinExistence type="predicted"/>
<accession>A0A9P7QT56</accession>
<comment type="caution">
    <text evidence="2">The sequence shown here is derived from an EMBL/GenBank/DDBJ whole genome shotgun (WGS) entry which is preliminary data.</text>
</comment>
<feature type="region of interest" description="Disordered" evidence="1">
    <location>
        <begin position="72"/>
        <end position="92"/>
    </location>
</feature>
<evidence type="ECO:0000313" key="2">
    <source>
        <dbReference type="EMBL" id="KAG7040653.1"/>
    </source>
</evidence>
<name>A0A9P7QT56_9PEZI</name>
<dbReference type="AlphaFoldDB" id="A0A9P7QT56"/>
<feature type="compositionally biased region" description="Basic and acidic residues" evidence="1">
    <location>
        <begin position="72"/>
        <end position="82"/>
    </location>
</feature>